<evidence type="ECO:0000256" key="1">
    <source>
        <dbReference type="SAM" id="MobiDB-lite"/>
    </source>
</evidence>
<reference evidence="3" key="1">
    <citation type="journal article" date="2010" name="Genome Res.">
        <title>Population genomic sequencing of Coccidioides fungi reveals recent hybridization and transposon control.</title>
        <authorList>
            <person name="Neafsey D.E."/>
            <person name="Barker B.M."/>
            <person name="Sharpton T.J."/>
            <person name="Stajich J.E."/>
            <person name="Park D.J."/>
            <person name="Whiston E."/>
            <person name="Hung C.-Y."/>
            <person name="McMahan C."/>
            <person name="White J."/>
            <person name="Sykes S."/>
            <person name="Heiman D."/>
            <person name="Young S."/>
            <person name="Zeng Q."/>
            <person name="Abouelleil A."/>
            <person name="Aftuck L."/>
            <person name="Bessette D."/>
            <person name="Brown A."/>
            <person name="FitzGerald M."/>
            <person name="Lui A."/>
            <person name="Macdonald J.P."/>
            <person name="Priest M."/>
            <person name="Orbach M.J."/>
            <person name="Galgiani J.N."/>
            <person name="Kirkland T.N."/>
            <person name="Cole G.T."/>
            <person name="Birren B.W."/>
            <person name="Henn M.R."/>
            <person name="Taylor J.W."/>
            <person name="Rounsley S.D."/>
        </authorList>
    </citation>
    <scope>NUCLEOTIDE SEQUENCE [LARGE SCALE GENOMIC DNA]</scope>
    <source>
        <strain evidence="3">RMSCC 2394</strain>
    </source>
</reference>
<evidence type="ECO:0000313" key="3">
    <source>
        <dbReference type="Proteomes" id="UP000054565"/>
    </source>
</evidence>
<dbReference type="EMBL" id="DS028097">
    <property type="protein sequence ID" value="KMP08306.1"/>
    <property type="molecule type" value="Genomic_DNA"/>
</dbReference>
<feature type="region of interest" description="Disordered" evidence="1">
    <location>
        <begin position="1"/>
        <end position="42"/>
    </location>
</feature>
<accession>A0A0J6YHZ2</accession>
<protein>
    <submittedName>
        <fullName evidence="2">Uncharacterized protein</fullName>
    </submittedName>
</protein>
<sequence length="42" mass="4633">MAGHRHHASLEGIIRFSRPESLPANQRTRDGRDSTASSTISE</sequence>
<name>A0A0J6YHZ2_COCIT</name>
<dbReference type="AlphaFoldDB" id="A0A0J6YHZ2"/>
<dbReference type="Proteomes" id="UP000054565">
    <property type="component" value="Unassembled WGS sequence"/>
</dbReference>
<gene>
    <name evidence="2" type="ORF">CIRG_07987</name>
</gene>
<proteinExistence type="predicted"/>
<organism evidence="2 3">
    <name type="scientific">Coccidioides immitis RMSCC 2394</name>
    <dbReference type="NCBI Taxonomy" id="404692"/>
    <lineage>
        <taxon>Eukaryota</taxon>
        <taxon>Fungi</taxon>
        <taxon>Dikarya</taxon>
        <taxon>Ascomycota</taxon>
        <taxon>Pezizomycotina</taxon>
        <taxon>Eurotiomycetes</taxon>
        <taxon>Eurotiomycetidae</taxon>
        <taxon>Onygenales</taxon>
        <taxon>Onygenaceae</taxon>
        <taxon>Coccidioides</taxon>
    </lineage>
</organism>
<evidence type="ECO:0000313" key="2">
    <source>
        <dbReference type="EMBL" id="KMP08306.1"/>
    </source>
</evidence>